<dbReference type="PANTHER" id="PTHR41244:SF1">
    <property type="entry name" value="GLYCOSYLTRANSFERASE"/>
    <property type="match status" value="1"/>
</dbReference>
<organism evidence="1 2">
    <name type="scientific">Paraflavitalea soli</name>
    <dbReference type="NCBI Taxonomy" id="2315862"/>
    <lineage>
        <taxon>Bacteria</taxon>
        <taxon>Pseudomonadati</taxon>
        <taxon>Bacteroidota</taxon>
        <taxon>Chitinophagia</taxon>
        <taxon>Chitinophagales</taxon>
        <taxon>Chitinophagaceae</taxon>
        <taxon>Paraflavitalea</taxon>
    </lineage>
</organism>
<protein>
    <recommendedName>
        <fullName evidence="3">Glycosyltransferase WbsX</fullName>
    </recommendedName>
</protein>
<dbReference type="InterPro" id="IPR032719">
    <property type="entry name" value="WbsX"/>
</dbReference>
<dbReference type="KEGG" id="pseg:D3H65_29830"/>
<dbReference type="OrthoDB" id="9816424at2"/>
<evidence type="ECO:0008006" key="3">
    <source>
        <dbReference type="Google" id="ProtNLM"/>
    </source>
</evidence>
<name>A0A3B7MVH9_9BACT</name>
<dbReference type="RefSeq" id="WP_119053810.1">
    <property type="nucleotide sequence ID" value="NZ_CP032157.1"/>
</dbReference>
<dbReference type="Gene3D" id="3.20.20.80">
    <property type="entry name" value="Glycosidases"/>
    <property type="match status" value="1"/>
</dbReference>
<evidence type="ECO:0000313" key="2">
    <source>
        <dbReference type="Proteomes" id="UP000263900"/>
    </source>
</evidence>
<evidence type="ECO:0000313" key="1">
    <source>
        <dbReference type="EMBL" id="AXY77937.1"/>
    </source>
</evidence>
<gene>
    <name evidence="1" type="ORF">D3H65_29830</name>
</gene>
<accession>A0A3B7MVH9</accession>
<reference evidence="1 2" key="1">
    <citation type="submission" date="2018-09" db="EMBL/GenBank/DDBJ databases">
        <title>Genome sequencing of strain 6GH32-13.</title>
        <authorList>
            <person name="Weon H.-Y."/>
            <person name="Heo J."/>
            <person name="Kwon S.-W."/>
        </authorList>
    </citation>
    <scope>NUCLEOTIDE SEQUENCE [LARGE SCALE GENOMIC DNA]</scope>
    <source>
        <strain evidence="1 2">5GH32-13</strain>
    </source>
</reference>
<dbReference type="EMBL" id="CP032157">
    <property type="protein sequence ID" value="AXY77937.1"/>
    <property type="molecule type" value="Genomic_DNA"/>
</dbReference>
<sequence>MKRNYFNILSVAIGVALLFACKKNDGPSVDDYFLNYQIPEVPVTSDYTVGAFYYSFGTFNANIKEMPTVGKYQSPNGNISPDIMKKHIDTASTGGLDYFVFQVRSVIKDVNNYRNDSVLVRRFLDANTDNKMKFAIAYNFNPGSYSLTATNMLDTSALRLDQFCKDIEKFVAWFQDANYLKVNGKTMLYIMNAHQLYTIDAKTVYNTLRSRLTALGIELYIAGMQDRWSPPARYIFRYKGGVDAIFHQSFVSNVSQYDRFYLLPQMIDQNWKYSKKYFKDSANVDYIPDISPAYNGTITNPANTNPIVGRADNGDMYKKLCNVAKMNASEATRLILIDSWNKWDEDLQLEPALSYGKRYLEITKSQFKK</sequence>
<dbReference type="Pfam" id="PF14307">
    <property type="entry name" value="Glyco_tran_WbsX"/>
    <property type="match status" value="1"/>
</dbReference>
<dbReference type="PANTHER" id="PTHR41244">
    <property type="entry name" value="RHAMNAN SYNTHESIS F"/>
    <property type="match status" value="1"/>
</dbReference>
<proteinExistence type="predicted"/>
<dbReference type="PROSITE" id="PS51257">
    <property type="entry name" value="PROKAR_LIPOPROTEIN"/>
    <property type="match status" value="1"/>
</dbReference>
<dbReference type="Proteomes" id="UP000263900">
    <property type="component" value="Chromosome"/>
</dbReference>
<keyword evidence="2" id="KW-1185">Reference proteome</keyword>
<dbReference type="AlphaFoldDB" id="A0A3B7MVH9"/>